<dbReference type="EMBL" id="FNCW01000001">
    <property type="protein sequence ID" value="SDG41983.1"/>
    <property type="molecule type" value="Genomic_DNA"/>
</dbReference>
<protein>
    <recommendedName>
        <fullName evidence="1">Haemolysin activator HlyB C-terminal domain-containing protein</fullName>
    </recommendedName>
</protein>
<dbReference type="AlphaFoldDB" id="A0A1G7U3F0"/>
<dbReference type="Proteomes" id="UP000199296">
    <property type="component" value="Unassembled WGS sequence"/>
</dbReference>
<dbReference type="Gene3D" id="2.40.160.50">
    <property type="entry name" value="membrane protein fhac: a member of the omp85/tpsb transporter family"/>
    <property type="match status" value="1"/>
</dbReference>
<organism evidence="2 3">
    <name type="scientific">Psychroflexus sediminis</name>
    <dbReference type="NCBI Taxonomy" id="470826"/>
    <lineage>
        <taxon>Bacteria</taxon>
        <taxon>Pseudomonadati</taxon>
        <taxon>Bacteroidota</taxon>
        <taxon>Flavobacteriia</taxon>
        <taxon>Flavobacteriales</taxon>
        <taxon>Flavobacteriaceae</taxon>
        <taxon>Psychroflexus</taxon>
    </lineage>
</organism>
<evidence type="ECO:0000313" key="2">
    <source>
        <dbReference type="EMBL" id="SDG41983.1"/>
    </source>
</evidence>
<dbReference type="RefSeq" id="WP_093364509.1">
    <property type="nucleotide sequence ID" value="NZ_FNCW01000001.1"/>
</dbReference>
<dbReference type="InterPro" id="IPR005565">
    <property type="entry name" value="Hemolysn_activator_HlyB_C"/>
</dbReference>
<evidence type="ECO:0000313" key="3">
    <source>
        <dbReference type="Proteomes" id="UP000199296"/>
    </source>
</evidence>
<name>A0A1G7U3F0_9FLAO</name>
<keyword evidence="3" id="KW-1185">Reference proteome</keyword>
<dbReference type="OrthoDB" id="9811416at2"/>
<evidence type="ECO:0000259" key="1">
    <source>
        <dbReference type="Pfam" id="PF03865"/>
    </source>
</evidence>
<gene>
    <name evidence="2" type="ORF">SAMN04488027_101225</name>
</gene>
<sequence length="550" mass="62175">MSKHLLFFIIALGISKALWAQSVSLHLETKTDSTIHRTALKFNSFEEAEGLLKSKLDSLKQTGYPFLSEERKITNNALFVSLDLNQKIDSLIINIEEKHAPLLPKDLRLKNNQANIAYSEADNFLETIVYNMKNEGSSFGKTSLTNIKVTGKAVIEADLWIQTGLQRTIDKIHIKGYSALSKTYIARFSNLKTGDIFIESDIQNKTEQLNTIAFINLKKPTEVLFKKDSTELFIYLEKVNSNSFDGFLGFASTDENDLQLNGYLNMVLLNNLDFGERLNIQYKNDGTGQQRFEGHLRLPFLFKSPLSLEAGLRLFRRDSSFSNASQLLNLNYQIDKNISLEGGVEFTKSTNLEGELASSSEITGFNSTFYGLGFNYYNLKSRQGFNEDTFLHLKAALGQRKTGETSEQYKFTLSGQHQFALNTRNQLYVNLNGEILISDTFFNNELFRFGGVNSIRGFVENSLFANRYAVLQTEYRYVLDSNIFVNTVLDLGYYENNIQNINENLLGYGIGLGLKSKAGLFRLILANSISDNQPTSLSSSKVHISFTSFF</sequence>
<accession>A0A1G7U3F0</accession>
<proteinExistence type="predicted"/>
<dbReference type="STRING" id="470826.SAMN04488027_101225"/>
<feature type="domain" description="Haemolysin activator HlyB C-terminal" evidence="1">
    <location>
        <begin position="400"/>
        <end position="512"/>
    </location>
</feature>
<reference evidence="2 3" key="1">
    <citation type="submission" date="2016-10" db="EMBL/GenBank/DDBJ databases">
        <authorList>
            <person name="de Groot N.N."/>
        </authorList>
    </citation>
    <scope>NUCLEOTIDE SEQUENCE [LARGE SCALE GENOMIC DNA]</scope>
    <source>
        <strain evidence="2 3">DSM 19803</strain>
    </source>
</reference>
<dbReference type="Pfam" id="PF03865">
    <property type="entry name" value="ShlB"/>
    <property type="match status" value="1"/>
</dbReference>